<dbReference type="InterPro" id="IPR039420">
    <property type="entry name" value="WalR-like"/>
</dbReference>
<dbReference type="PROSITE" id="PS50110">
    <property type="entry name" value="RESPONSE_REGULATORY"/>
    <property type="match status" value="1"/>
</dbReference>
<feature type="modified residue" description="4-aspartylphosphate" evidence="6">
    <location>
        <position position="86"/>
    </location>
</feature>
<dbReference type="GO" id="GO:0003677">
    <property type="term" value="F:DNA binding"/>
    <property type="evidence" value="ECO:0007669"/>
    <property type="project" value="UniProtKB-KW"/>
</dbReference>
<dbReference type="Gene3D" id="1.10.10.10">
    <property type="entry name" value="Winged helix-like DNA-binding domain superfamily/Winged helix DNA-binding domain"/>
    <property type="match status" value="1"/>
</dbReference>
<keyword evidence="4 7" id="KW-0238">DNA-binding</keyword>
<dbReference type="InterPro" id="IPR001789">
    <property type="entry name" value="Sig_transdc_resp-reg_receiver"/>
</dbReference>
<evidence type="ECO:0000313" key="10">
    <source>
        <dbReference type="EMBL" id="BDI15556.1"/>
    </source>
</evidence>
<protein>
    <submittedName>
        <fullName evidence="10">DNA-binding response regulator</fullName>
    </submittedName>
</protein>
<dbReference type="SUPFAM" id="SSF52172">
    <property type="entry name" value="CheY-like"/>
    <property type="match status" value="1"/>
</dbReference>
<accession>A0ABM7YY57</accession>
<dbReference type="Gene3D" id="3.40.50.2300">
    <property type="match status" value="1"/>
</dbReference>
<evidence type="ECO:0000256" key="1">
    <source>
        <dbReference type="ARBA" id="ARBA00022553"/>
    </source>
</evidence>
<keyword evidence="11" id="KW-1185">Reference proteome</keyword>
<proteinExistence type="predicted"/>
<evidence type="ECO:0000256" key="2">
    <source>
        <dbReference type="ARBA" id="ARBA00023012"/>
    </source>
</evidence>
<dbReference type="SMART" id="SM00448">
    <property type="entry name" value="REC"/>
    <property type="match status" value="1"/>
</dbReference>
<dbReference type="PANTHER" id="PTHR48111:SF1">
    <property type="entry name" value="TWO-COMPONENT RESPONSE REGULATOR ORR33"/>
    <property type="match status" value="1"/>
</dbReference>
<evidence type="ECO:0000256" key="3">
    <source>
        <dbReference type="ARBA" id="ARBA00023015"/>
    </source>
</evidence>
<dbReference type="SMART" id="SM00862">
    <property type="entry name" value="Trans_reg_C"/>
    <property type="match status" value="1"/>
</dbReference>
<dbReference type="InterPro" id="IPR001867">
    <property type="entry name" value="OmpR/PhoB-type_DNA-bd"/>
</dbReference>
<dbReference type="CDD" id="cd17574">
    <property type="entry name" value="REC_OmpR"/>
    <property type="match status" value="1"/>
</dbReference>
<name>A0ABM7YY57_NOSCO</name>
<dbReference type="PANTHER" id="PTHR48111">
    <property type="entry name" value="REGULATOR OF RPOS"/>
    <property type="match status" value="1"/>
</dbReference>
<organism evidence="10 11">
    <name type="scientific">Nostoc cf. commune SO-36</name>
    <dbReference type="NCBI Taxonomy" id="449208"/>
    <lineage>
        <taxon>Bacteria</taxon>
        <taxon>Bacillati</taxon>
        <taxon>Cyanobacteriota</taxon>
        <taxon>Cyanophyceae</taxon>
        <taxon>Nostocales</taxon>
        <taxon>Nostocaceae</taxon>
        <taxon>Nostoc</taxon>
    </lineage>
</organism>
<keyword evidence="3" id="KW-0805">Transcription regulation</keyword>
<evidence type="ECO:0000256" key="5">
    <source>
        <dbReference type="ARBA" id="ARBA00023163"/>
    </source>
</evidence>
<evidence type="ECO:0000256" key="6">
    <source>
        <dbReference type="PROSITE-ProRule" id="PRU00169"/>
    </source>
</evidence>
<feature type="domain" description="Response regulatory" evidence="8">
    <location>
        <begin position="38"/>
        <end position="150"/>
    </location>
</feature>
<dbReference type="Pfam" id="PF00072">
    <property type="entry name" value="Response_reg"/>
    <property type="match status" value="1"/>
</dbReference>
<feature type="domain" description="OmpR/PhoB-type" evidence="9">
    <location>
        <begin position="161"/>
        <end position="260"/>
    </location>
</feature>
<evidence type="ECO:0000313" key="11">
    <source>
        <dbReference type="Proteomes" id="UP001055453"/>
    </source>
</evidence>
<dbReference type="CDD" id="cd00383">
    <property type="entry name" value="trans_reg_C"/>
    <property type="match status" value="1"/>
</dbReference>
<dbReference type="EMBL" id="AP025732">
    <property type="protein sequence ID" value="BDI15556.1"/>
    <property type="molecule type" value="Genomic_DNA"/>
</dbReference>
<reference evidence="10" key="1">
    <citation type="submission" date="2022-04" db="EMBL/GenBank/DDBJ databases">
        <title>Complete genome sequence of a cyanobacterium, Nostoc sp. SO-36, isolated in Antarctica.</title>
        <authorList>
            <person name="Kanesaki Y."/>
            <person name="Effendi D."/>
            <person name="Sakamoto T."/>
            <person name="Ohtani S."/>
            <person name="Awai K."/>
        </authorList>
    </citation>
    <scope>NUCLEOTIDE SEQUENCE</scope>
    <source>
        <strain evidence="10">SO-36</strain>
    </source>
</reference>
<sequence length="267" mass="30230">MRVNILSTKTRNAKLAQERIAQSTIGSIMVMVPATTPKILIVDDDFGVRNLVYRFLSRKYQIEAAADGKTALSLFEQFNPALVILDWNLPDVTGYSLCQEMQSRTNVLVLILTSRTEEADKIKILSAGADDFMTKPFSLAEVEVRVEALLRRIRYINPSPTQRIIFKQLVINPEGREVTLNDKPLALTALEFNILHFLASHPNQAWSRPQLIQKIWGCDYIGDGRVVDVHIGQLRKKMEVDPSIPEFIKTVRGYGYKFEAPDDNPIS</sequence>
<dbReference type="Proteomes" id="UP001055453">
    <property type="component" value="Chromosome"/>
</dbReference>
<dbReference type="InterPro" id="IPR011006">
    <property type="entry name" value="CheY-like_superfamily"/>
</dbReference>
<feature type="DNA-binding region" description="OmpR/PhoB-type" evidence="7">
    <location>
        <begin position="161"/>
        <end position="260"/>
    </location>
</feature>
<keyword evidence="1 6" id="KW-0597">Phosphoprotein</keyword>
<evidence type="ECO:0000259" key="9">
    <source>
        <dbReference type="PROSITE" id="PS51755"/>
    </source>
</evidence>
<gene>
    <name evidence="10" type="ORF">ANSO36C_13580</name>
</gene>
<dbReference type="Pfam" id="PF00486">
    <property type="entry name" value="Trans_reg_C"/>
    <property type="match status" value="1"/>
</dbReference>
<keyword evidence="5" id="KW-0804">Transcription</keyword>
<dbReference type="PROSITE" id="PS51755">
    <property type="entry name" value="OMPR_PHOB"/>
    <property type="match status" value="1"/>
</dbReference>
<evidence type="ECO:0000259" key="8">
    <source>
        <dbReference type="PROSITE" id="PS50110"/>
    </source>
</evidence>
<evidence type="ECO:0000256" key="7">
    <source>
        <dbReference type="PROSITE-ProRule" id="PRU01091"/>
    </source>
</evidence>
<keyword evidence="2" id="KW-0902">Two-component regulatory system</keyword>
<dbReference type="InterPro" id="IPR036388">
    <property type="entry name" value="WH-like_DNA-bd_sf"/>
</dbReference>
<dbReference type="Gene3D" id="6.10.250.690">
    <property type="match status" value="1"/>
</dbReference>
<evidence type="ECO:0000256" key="4">
    <source>
        <dbReference type="ARBA" id="ARBA00023125"/>
    </source>
</evidence>